<evidence type="ECO:0000256" key="9">
    <source>
        <dbReference type="PROSITE-ProRule" id="PRU00035"/>
    </source>
</evidence>
<sequence length="2102" mass="233180">MSTRGRSRARGRPPKSQSGGRGSTKKPRYLYAGGHASTVQYRQRLREGLRQDAYADTETDSEPSESDLVDFDMKYEDADLTDNIKMEMDSWKASSDEDRDDDEDYTEGTERALEKSLPEERRRTHRRPVTPVFLQDREKPALILPPSSEDLLLPPQYVMRALNVYEVIRRFSNTLRLTPFTFEDFCAALDYSEHSVLLSECHISILKAVLREADSLNTHFGPQDLKDSINIHFYLIDHVTWPAALQLYLLADPEHRPTLLSFLGLPADHDDAKASDLTCFQSEYPLNVGIECRLDILEFLVNQFLSTAAVRDETIREGVPDHDDHCRVCHKLGDLLCCERCPAVFHLGCLDPPLEEVPSEEWICPVCETNSVPGVTDCITDMERAGLLARHAMLGFDREGRKYWFLARRIVGEGTEENESENDVRYYSTVTQLHELLCYFDADDYESELVRAINEQLPEIERQMKITMDLTSAANKTSRKSWLEENQADVETRIKVHNESLVSFSLARSIKEEPVEMQTRSKTAAQSQAPFKLGSEGSFKSYSKVYTNHTLALNKHQHAEERDKKRHLSHKFSLTPASEFKWVFGPSECQTSSVTDLTSVLGTIRNTIIHLESQLGSCLFHPQWASSFRAEWLQAVNKSARTRDYVKALQLLESVIKPCALVSSWTECLGHTFLRRTTLVEREEKKRQDRKERRGIAGFMALYSGITEDGEDVSDRSLWCKYTLGLKHQVWKQKGEEFRITGTGGWYWNSRTRVVRLSPMGKQGLRAGPAKVSIYIPSTDSYRTVDAAKLENASVTKSSGEIAELTGPSLIRAICDQHTPKIEEVIDVGEALLDPKRKFYPRLTAGKASLDSLLEKRVNFGKDVKKETGKCGSEKMLPPGLTCYSCTEATRKQCYSPLCRAHVKLELESSKRGDTRQKFDLGLRQGLQKRTVRKKTLPPIQTFTTNLGKRRSVLVLDKVDYRRLSRKGGLGEVQGFNYQSKPNSEVWNYGSSPRPVLRTTWRWRNTQSLHNSCSWIALQLRILWHCLKWDDIAMKPPPGGSNTVTTDSQVETSELVKRRDLPPYFLRSEYLVRKITVPIDLPTKPREKTTPQRSGLRERRRPESPQNKGPQISELWTPEEHLEIWELKIFQEKLEKQIKDRQQEKFRHPHRLTSDDLRQATTVVSSGVTTPINSSSIIGVKVVGPGKSPAEIRATMEANLRAQRLAHQNNKKILSVTSATTNTTGTVVVSGGGIFSGQGGTVMQTTIGGLGVRRIVAQAGQGQTAQVQTLRNAGPRQIIIRPAAANATVIASGSGTRMVSPTIGAVIRQGGVRPQVQIVQGPNGQLTVRGLQPGQQLLKLPDGRLQLVNINQQKPMTLQAAGQPVQKIMIQAAPTGQPGATGQRFIQIRPALPVGTPQLQPTAVRAVKIIQAAQPGASPVLMGVSQAGSIIQTGSGQTVQVVQASSGQAMVLNAGTVLTTSAGQGSGATTIVHPGGGQLPQKVVLSSLGQTPQLIVTNAPSSSVQPIKTEIKKEVAPNSSAPTPMTPKIIVASQPLGPKLVTNTVAPVQVVRASPVAAIKSGANAQTIGAAGATAPGGSTTFVLAPAVTQQIAKQSGAQATRPPTPIQNRSKVPSPIMPLLKKQTSVLSQVVLPTPVKPEPPTEETADAKACDQVKVSVEAAAPTVSPATVQAPITNRSKQTSEQVGAAIVVPQSEKEEKRVPPTPIPKPKSRDPESQRRFQRSKALVNRHADILRKSIMRKRALMEKKLALQIENEVHMEKQRLGLLKTVQPQKQQPTKFATNSPSPATSNGTQLKSSSPAAKKVQPNASVKPTQLKSPGQPASKKRAAPASSTTTAGLPSAPCPSSSPNKKKARVGATPSTEDSTVYCICKRRYDPSKFMIGCDLCENWFHIACIGVTEAEAQKMDGWVCLDCKQKKSEAAVELFCICRTPYDESQFYIYCDSCQGWFHGRCVGVLQSEASSIDVYICPDCRVKTGEDEESLQLMSKPLTKVDLDNLKKLLLAVRNHKQAWPFKEPVNRRQAPDYYKVIKHPMDLRTIEQNLTASKYTTLQQFVIDMTLVFDNCRYYNSKESTFYSCADLLEAFFVQRMKLYKEALQRRM</sequence>
<evidence type="ECO:0000259" key="12">
    <source>
        <dbReference type="PROSITE" id="PS50014"/>
    </source>
</evidence>
<dbReference type="InterPro" id="IPR013083">
    <property type="entry name" value="Znf_RING/FYVE/PHD"/>
</dbReference>
<feature type="compositionally biased region" description="Polar residues" evidence="11">
    <location>
        <begin position="1781"/>
        <end position="1801"/>
    </location>
</feature>
<dbReference type="Gene3D" id="3.30.40.10">
    <property type="entry name" value="Zinc/RING finger domain, C3HC4 (zinc finger)"/>
    <property type="match status" value="3"/>
</dbReference>
<dbReference type="SMART" id="SM00249">
    <property type="entry name" value="PHD"/>
    <property type="match status" value="3"/>
</dbReference>
<dbReference type="Pfam" id="PF00628">
    <property type="entry name" value="PHD"/>
    <property type="match status" value="3"/>
</dbReference>
<dbReference type="InterPro" id="IPR019787">
    <property type="entry name" value="Znf_PHD-finger"/>
</dbReference>
<dbReference type="SUPFAM" id="SSF47370">
    <property type="entry name" value="Bromodomain"/>
    <property type="match status" value="1"/>
</dbReference>
<feature type="domain" description="DDT" evidence="14">
    <location>
        <begin position="155"/>
        <end position="215"/>
    </location>
</feature>
<dbReference type="SMART" id="SM00297">
    <property type="entry name" value="BROMO"/>
    <property type="match status" value="1"/>
</dbReference>
<dbReference type="InterPro" id="IPR011011">
    <property type="entry name" value="Znf_FYVE_PHD"/>
</dbReference>
<keyword evidence="6 9" id="KW-0103">Bromodomain</keyword>
<dbReference type="PROSITE" id="PS50014">
    <property type="entry name" value="BROMODOMAIN_2"/>
    <property type="match status" value="1"/>
</dbReference>
<evidence type="ECO:0000256" key="5">
    <source>
        <dbReference type="ARBA" id="ARBA00023015"/>
    </source>
</evidence>
<feature type="compositionally biased region" description="Basic and acidic residues" evidence="11">
    <location>
        <begin position="86"/>
        <end position="96"/>
    </location>
</feature>
<feature type="domain" description="PHD-type" evidence="13">
    <location>
        <begin position="1867"/>
        <end position="1918"/>
    </location>
</feature>
<keyword evidence="2" id="KW-0479">Metal-binding</keyword>
<feature type="compositionally biased region" description="Acidic residues" evidence="11">
    <location>
        <begin position="55"/>
        <end position="70"/>
    </location>
</feature>
<feature type="region of interest" description="Disordered" evidence="11">
    <location>
        <begin position="1082"/>
        <end position="1115"/>
    </location>
</feature>
<evidence type="ECO:0000256" key="6">
    <source>
        <dbReference type="ARBA" id="ARBA00023117"/>
    </source>
</evidence>
<feature type="domain" description="PHD-type" evidence="13">
    <location>
        <begin position="1925"/>
        <end position="1976"/>
    </location>
</feature>
<dbReference type="Pfam" id="PF15613">
    <property type="entry name" value="WSD"/>
    <property type="match status" value="1"/>
</dbReference>
<feature type="compositionally biased region" description="Acidic residues" evidence="11">
    <location>
        <begin position="97"/>
        <end position="107"/>
    </location>
</feature>
<dbReference type="InterPro" id="IPR019786">
    <property type="entry name" value="Zinc_finger_PHD-type_CS"/>
</dbReference>
<dbReference type="InterPro" id="IPR028941">
    <property type="entry name" value="WHIM2_dom"/>
</dbReference>
<keyword evidence="3 10" id="KW-0863">Zinc-finger</keyword>
<dbReference type="GeneID" id="100900860"/>
<dbReference type="GO" id="GO:0000978">
    <property type="term" value="F:RNA polymerase II cis-regulatory region sequence-specific DNA binding"/>
    <property type="evidence" value="ECO:0007669"/>
    <property type="project" value="TreeGrafter"/>
</dbReference>
<protein>
    <submittedName>
        <fullName evidence="16">Nucleosome-remodeling factor subunit NURF301</fullName>
    </submittedName>
</protein>
<dbReference type="SMART" id="SM00571">
    <property type="entry name" value="DDT"/>
    <property type="match status" value="1"/>
</dbReference>
<feature type="compositionally biased region" description="Polar residues" evidence="11">
    <location>
        <begin position="1670"/>
        <end position="1685"/>
    </location>
</feature>
<dbReference type="PANTHER" id="PTHR45975">
    <property type="entry name" value="NUCLEOSOME-REMODELING FACTOR SUBUNIT BPTF"/>
    <property type="match status" value="1"/>
</dbReference>
<proteinExistence type="predicted"/>
<dbReference type="InterPro" id="IPR001487">
    <property type="entry name" value="Bromodomain"/>
</dbReference>
<dbReference type="PANTHER" id="PTHR45975:SF2">
    <property type="entry name" value="NUCLEOSOME-REMODELING FACTOR SUBUNIT BPTF"/>
    <property type="match status" value="1"/>
</dbReference>
<keyword evidence="7" id="KW-0804">Transcription</keyword>
<feature type="region of interest" description="Disordered" evidence="11">
    <location>
        <begin position="1670"/>
        <end position="1724"/>
    </location>
</feature>
<dbReference type="PRINTS" id="PR00503">
    <property type="entry name" value="BROMODOMAIN"/>
</dbReference>
<gene>
    <name evidence="16" type="primary">LOC100900860</name>
</gene>
<evidence type="ECO:0000313" key="16">
    <source>
        <dbReference type="RefSeq" id="XP_028968880.1"/>
    </source>
</evidence>
<dbReference type="SUPFAM" id="SSF57903">
    <property type="entry name" value="FYVE/PHD zinc finger"/>
    <property type="match status" value="3"/>
</dbReference>
<feature type="region of interest" description="Disordered" evidence="11">
    <location>
        <begin position="1770"/>
        <end position="1860"/>
    </location>
</feature>
<evidence type="ECO:0000259" key="13">
    <source>
        <dbReference type="PROSITE" id="PS50016"/>
    </source>
</evidence>
<dbReference type="InterPro" id="IPR036427">
    <property type="entry name" value="Bromodomain-like_sf"/>
</dbReference>
<dbReference type="PROSITE" id="PS01359">
    <property type="entry name" value="ZF_PHD_1"/>
    <property type="match status" value="1"/>
</dbReference>
<dbReference type="Gene3D" id="1.20.920.10">
    <property type="entry name" value="Bromodomain-like"/>
    <property type="match status" value="1"/>
</dbReference>
<evidence type="ECO:0000313" key="15">
    <source>
        <dbReference type="Proteomes" id="UP000694867"/>
    </source>
</evidence>
<keyword evidence="5" id="KW-0805">Transcription regulation</keyword>
<dbReference type="InterPro" id="IPR038028">
    <property type="entry name" value="BPTF"/>
</dbReference>
<feature type="compositionally biased region" description="Polar residues" evidence="11">
    <location>
        <begin position="1808"/>
        <end position="1819"/>
    </location>
</feature>
<dbReference type="Proteomes" id="UP000694867">
    <property type="component" value="Unplaced"/>
</dbReference>
<feature type="compositionally biased region" description="Basic and acidic residues" evidence="11">
    <location>
        <begin position="108"/>
        <end position="122"/>
    </location>
</feature>
<feature type="compositionally biased region" description="Low complexity" evidence="11">
    <location>
        <begin position="1770"/>
        <end position="1780"/>
    </location>
</feature>
<accession>A0AAJ7WJ54</accession>
<dbReference type="InterPro" id="IPR001965">
    <property type="entry name" value="Znf_PHD"/>
</dbReference>
<feature type="compositionally biased region" description="Basic and acidic residues" evidence="11">
    <location>
        <begin position="1083"/>
        <end position="1103"/>
    </location>
</feature>
<dbReference type="KEGG" id="goe:100900860"/>
<feature type="domain" description="PHD-type" evidence="13">
    <location>
        <begin position="323"/>
        <end position="370"/>
    </location>
</feature>
<evidence type="ECO:0000256" key="11">
    <source>
        <dbReference type="SAM" id="MobiDB-lite"/>
    </source>
</evidence>
<dbReference type="Pfam" id="PF15612">
    <property type="entry name" value="WHIM1"/>
    <property type="match status" value="1"/>
</dbReference>
<feature type="compositionally biased region" description="Basic residues" evidence="11">
    <location>
        <begin position="1"/>
        <end position="13"/>
    </location>
</feature>
<dbReference type="CTD" id="44811"/>
<dbReference type="Pfam" id="PF00439">
    <property type="entry name" value="Bromodomain"/>
    <property type="match status" value="1"/>
</dbReference>
<feature type="compositionally biased region" description="Low complexity" evidence="11">
    <location>
        <begin position="1830"/>
        <end position="1842"/>
    </location>
</feature>
<evidence type="ECO:0000256" key="3">
    <source>
        <dbReference type="ARBA" id="ARBA00022771"/>
    </source>
</evidence>
<feature type="region of interest" description="Disordered" evidence="11">
    <location>
        <begin position="1"/>
        <end position="73"/>
    </location>
</feature>
<feature type="region of interest" description="Disordered" evidence="11">
    <location>
        <begin position="86"/>
        <end position="125"/>
    </location>
</feature>
<comment type="subcellular location">
    <subcellularLocation>
        <location evidence="1">Nucleus</location>
    </subcellularLocation>
</comment>
<evidence type="ECO:0000256" key="8">
    <source>
        <dbReference type="ARBA" id="ARBA00023242"/>
    </source>
</evidence>
<dbReference type="PROSITE" id="PS50827">
    <property type="entry name" value="DDT"/>
    <property type="match status" value="1"/>
</dbReference>
<dbReference type="PROSITE" id="PS50016">
    <property type="entry name" value="ZF_PHD_2"/>
    <property type="match status" value="3"/>
</dbReference>
<dbReference type="RefSeq" id="XP_028968880.1">
    <property type="nucleotide sequence ID" value="XM_029113047.1"/>
</dbReference>
<evidence type="ECO:0000256" key="1">
    <source>
        <dbReference type="ARBA" id="ARBA00004123"/>
    </source>
</evidence>
<dbReference type="CDD" id="cd15560">
    <property type="entry name" value="PHD2_3_BPTF"/>
    <property type="match status" value="2"/>
</dbReference>
<dbReference type="GO" id="GO:0008270">
    <property type="term" value="F:zinc ion binding"/>
    <property type="evidence" value="ECO:0007669"/>
    <property type="project" value="UniProtKB-KW"/>
</dbReference>
<dbReference type="GO" id="GO:0006357">
    <property type="term" value="P:regulation of transcription by RNA polymerase II"/>
    <property type="evidence" value="ECO:0007669"/>
    <property type="project" value="InterPro"/>
</dbReference>
<evidence type="ECO:0000256" key="2">
    <source>
        <dbReference type="ARBA" id="ARBA00022723"/>
    </source>
</evidence>
<dbReference type="CDD" id="cd05509">
    <property type="entry name" value="Bromo_gcn5_like"/>
    <property type="match status" value="1"/>
</dbReference>
<dbReference type="GO" id="GO:0016589">
    <property type="term" value="C:NURF complex"/>
    <property type="evidence" value="ECO:0007669"/>
    <property type="project" value="InterPro"/>
</dbReference>
<keyword evidence="8" id="KW-0539">Nucleus</keyword>
<evidence type="ECO:0000256" key="7">
    <source>
        <dbReference type="ARBA" id="ARBA00023163"/>
    </source>
</evidence>
<keyword evidence="4" id="KW-0862">Zinc</keyword>
<dbReference type="InterPro" id="IPR018359">
    <property type="entry name" value="Bromodomain_CS"/>
</dbReference>
<dbReference type="InterPro" id="IPR028942">
    <property type="entry name" value="WHIM1_dom"/>
</dbReference>
<dbReference type="Pfam" id="PF02791">
    <property type="entry name" value="DDT"/>
    <property type="match status" value="1"/>
</dbReference>
<evidence type="ECO:0000259" key="14">
    <source>
        <dbReference type="PROSITE" id="PS50827"/>
    </source>
</evidence>
<name>A0AAJ7WJ54_9ACAR</name>
<evidence type="ECO:0000256" key="4">
    <source>
        <dbReference type="ARBA" id="ARBA00022833"/>
    </source>
</evidence>
<keyword evidence="15" id="KW-1185">Reference proteome</keyword>
<organism evidence="15 16">
    <name type="scientific">Galendromus occidentalis</name>
    <name type="common">western predatory mite</name>
    <dbReference type="NCBI Taxonomy" id="34638"/>
    <lineage>
        <taxon>Eukaryota</taxon>
        <taxon>Metazoa</taxon>
        <taxon>Ecdysozoa</taxon>
        <taxon>Arthropoda</taxon>
        <taxon>Chelicerata</taxon>
        <taxon>Arachnida</taxon>
        <taxon>Acari</taxon>
        <taxon>Parasitiformes</taxon>
        <taxon>Mesostigmata</taxon>
        <taxon>Gamasina</taxon>
        <taxon>Phytoseioidea</taxon>
        <taxon>Phytoseiidae</taxon>
        <taxon>Typhlodrominae</taxon>
        <taxon>Galendromus</taxon>
    </lineage>
</organism>
<feature type="domain" description="Bromo" evidence="12">
    <location>
        <begin position="2007"/>
        <end position="2077"/>
    </location>
</feature>
<dbReference type="PROSITE" id="PS00633">
    <property type="entry name" value="BROMODOMAIN_1"/>
    <property type="match status" value="1"/>
</dbReference>
<reference evidence="16" key="1">
    <citation type="submission" date="2025-08" db="UniProtKB">
        <authorList>
            <consortium name="RefSeq"/>
        </authorList>
    </citation>
    <scope>IDENTIFICATION</scope>
</reference>
<dbReference type="CDD" id="cd15559">
    <property type="entry name" value="PHD1_BPTF"/>
    <property type="match status" value="1"/>
</dbReference>
<evidence type="ECO:0000256" key="10">
    <source>
        <dbReference type="PROSITE-ProRule" id="PRU00146"/>
    </source>
</evidence>
<dbReference type="InterPro" id="IPR018501">
    <property type="entry name" value="DDT_dom"/>
</dbReference>